<proteinExistence type="predicted"/>
<comment type="caution">
    <text evidence="1">The sequence shown here is derived from an EMBL/GenBank/DDBJ whole genome shotgun (WGS) entry which is preliminary data.</text>
</comment>
<dbReference type="AlphaFoldDB" id="A0AAU9QBF8"/>
<gene>
    <name evidence="1" type="ORF">THF1D04_70046</name>
</gene>
<reference evidence="1" key="1">
    <citation type="submission" date="2022-01" db="EMBL/GenBank/DDBJ databases">
        <authorList>
            <person name="Lagorce A."/>
        </authorList>
    </citation>
    <scope>NUCLEOTIDE SEQUENCE</scope>
    <source>
        <strain evidence="1">Th15_F1_D04</strain>
    </source>
</reference>
<organism evidence="1 2">
    <name type="scientific">Vibrio owensii</name>
    <dbReference type="NCBI Taxonomy" id="696485"/>
    <lineage>
        <taxon>Bacteria</taxon>
        <taxon>Pseudomonadati</taxon>
        <taxon>Pseudomonadota</taxon>
        <taxon>Gammaproteobacteria</taxon>
        <taxon>Vibrionales</taxon>
        <taxon>Vibrionaceae</taxon>
        <taxon>Vibrio</taxon>
    </lineage>
</organism>
<sequence length="47" mass="5436">MQTLNLIVAVIYNLSNSEILFCTDRFIVVDGFITIHLYGIRTIFDQD</sequence>
<dbReference type="EMBL" id="CAKMTQ010000067">
    <property type="protein sequence ID" value="CAH1541232.1"/>
    <property type="molecule type" value="Genomic_DNA"/>
</dbReference>
<name>A0AAU9QBF8_9VIBR</name>
<accession>A0AAU9QBF8</accession>
<dbReference type="Proteomes" id="UP001295420">
    <property type="component" value="Unassembled WGS sequence"/>
</dbReference>
<evidence type="ECO:0000313" key="1">
    <source>
        <dbReference type="EMBL" id="CAH1541232.1"/>
    </source>
</evidence>
<protein>
    <submittedName>
        <fullName evidence="1">Uncharacterized protein</fullName>
    </submittedName>
</protein>
<evidence type="ECO:0000313" key="2">
    <source>
        <dbReference type="Proteomes" id="UP001295420"/>
    </source>
</evidence>